<protein>
    <recommendedName>
        <fullName evidence="3">NADH dehydrogenase [ubiquinone] 1 alpha subcomplex subunit 11</fullName>
    </recommendedName>
    <alternativeName>
        <fullName evidence="9">Complex I-B14.7</fullName>
    </alternativeName>
    <alternativeName>
        <fullName evidence="10">NADH-ubiquinone oxidoreductase subunit B14.7</fullName>
    </alternativeName>
</protein>
<evidence type="ECO:0000256" key="3">
    <source>
        <dbReference type="ARBA" id="ARBA00018191"/>
    </source>
</evidence>
<dbReference type="EMBL" id="OU900096">
    <property type="protein sequence ID" value="CAG9860020.1"/>
    <property type="molecule type" value="Genomic_DNA"/>
</dbReference>
<evidence type="ECO:0000256" key="8">
    <source>
        <dbReference type="ARBA" id="ARBA00023136"/>
    </source>
</evidence>
<dbReference type="InterPro" id="IPR039205">
    <property type="entry name" value="NDUFA11"/>
</dbReference>
<gene>
    <name evidence="12" type="ORF">PHYEVI_LOCUS6379</name>
</gene>
<evidence type="ECO:0000313" key="13">
    <source>
        <dbReference type="Proteomes" id="UP001153712"/>
    </source>
</evidence>
<dbReference type="PANTHER" id="PTHR21382:SF1">
    <property type="entry name" value="NADH DEHYDROGENASE [UBIQUINONE] 1 ALPHA SUBCOMPLEX SUBUNIT 11"/>
    <property type="match status" value="1"/>
</dbReference>
<evidence type="ECO:0000256" key="1">
    <source>
        <dbReference type="ARBA" id="ARBA00004292"/>
    </source>
</evidence>
<dbReference type="GO" id="GO:0045271">
    <property type="term" value="C:respiratory chain complex I"/>
    <property type="evidence" value="ECO:0007669"/>
    <property type="project" value="InterPro"/>
</dbReference>
<evidence type="ECO:0000256" key="2">
    <source>
        <dbReference type="ARBA" id="ARBA00008699"/>
    </source>
</evidence>
<evidence type="ECO:0000256" key="7">
    <source>
        <dbReference type="ARBA" id="ARBA00023128"/>
    </source>
</evidence>
<dbReference type="GO" id="GO:0006120">
    <property type="term" value="P:mitochondrial electron transport, NADH to ubiquinone"/>
    <property type="evidence" value="ECO:0007669"/>
    <property type="project" value="InterPro"/>
</dbReference>
<accession>A0A9N9XMN8</accession>
<comment type="subcellular location">
    <subcellularLocation>
        <location evidence="1">Mitochondrion inner membrane</location>
        <topology evidence="1">Multi-pass membrane protein</topology>
        <orientation evidence="1">Matrix side</orientation>
    </subcellularLocation>
</comment>
<keyword evidence="5" id="KW-0999">Mitochondrion inner membrane</keyword>
<dbReference type="GO" id="GO:0005743">
    <property type="term" value="C:mitochondrial inner membrane"/>
    <property type="evidence" value="ECO:0007669"/>
    <property type="project" value="UniProtKB-SubCell"/>
</dbReference>
<comment type="similarity">
    <text evidence="2">Belongs to the complex I NDUFA11 subunit family.</text>
</comment>
<keyword evidence="7" id="KW-0496">Mitochondrion</keyword>
<evidence type="ECO:0000256" key="6">
    <source>
        <dbReference type="ARBA" id="ARBA00022989"/>
    </source>
</evidence>
<feature type="transmembrane region" description="Helical" evidence="11">
    <location>
        <begin position="94"/>
        <end position="111"/>
    </location>
</feature>
<evidence type="ECO:0000313" key="12">
    <source>
        <dbReference type="EMBL" id="CAG9860020.1"/>
    </source>
</evidence>
<sequence>MLFRQENTSKEKEIDYLNVPDGEQVAEKLWYVLKPAAGLAVFAGTFDVIAWSQPKTLLGALGRFAHFSFPILGVSSTFVLTSNAVGSLRKKDDIWNWVIAGFAAGSVMGIWRRRRMEGFNYGLLFALGGAIRKDTALKGMGYYLPENHVQMEGLKVHDFTLTKHIPGNWTSGK</sequence>
<evidence type="ECO:0000256" key="11">
    <source>
        <dbReference type="SAM" id="Phobius"/>
    </source>
</evidence>
<feature type="transmembrane region" description="Helical" evidence="11">
    <location>
        <begin position="29"/>
        <end position="52"/>
    </location>
</feature>
<keyword evidence="4 11" id="KW-0812">Transmembrane</keyword>
<keyword evidence="6 11" id="KW-1133">Transmembrane helix</keyword>
<dbReference type="PANTHER" id="PTHR21382">
    <property type="entry name" value="NADH-UBIQUINONE OXIDOREDUCTASE SUBUNIT"/>
    <property type="match status" value="1"/>
</dbReference>
<dbReference type="AlphaFoldDB" id="A0A9N9XMN8"/>
<dbReference type="OrthoDB" id="1913277at2759"/>
<feature type="transmembrane region" description="Helical" evidence="11">
    <location>
        <begin position="64"/>
        <end position="82"/>
    </location>
</feature>
<evidence type="ECO:0000256" key="10">
    <source>
        <dbReference type="ARBA" id="ARBA00031497"/>
    </source>
</evidence>
<name>A0A9N9XMN8_PHYSR</name>
<evidence type="ECO:0000256" key="5">
    <source>
        <dbReference type="ARBA" id="ARBA00022792"/>
    </source>
</evidence>
<keyword evidence="13" id="KW-1185">Reference proteome</keyword>
<proteinExistence type="inferred from homology"/>
<evidence type="ECO:0000256" key="4">
    <source>
        <dbReference type="ARBA" id="ARBA00022692"/>
    </source>
</evidence>
<organism evidence="12 13">
    <name type="scientific">Phyllotreta striolata</name>
    <name type="common">Striped flea beetle</name>
    <name type="synonym">Crioceris striolata</name>
    <dbReference type="NCBI Taxonomy" id="444603"/>
    <lineage>
        <taxon>Eukaryota</taxon>
        <taxon>Metazoa</taxon>
        <taxon>Ecdysozoa</taxon>
        <taxon>Arthropoda</taxon>
        <taxon>Hexapoda</taxon>
        <taxon>Insecta</taxon>
        <taxon>Pterygota</taxon>
        <taxon>Neoptera</taxon>
        <taxon>Endopterygota</taxon>
        <taxon>Coleoptera</taxon>
        <taxon>Polyphaga</taxon>
        <taxon>Cucujiformia</taxon>
        <taxon>Chrysomeloidea</taxon>
        <taxon>Chrysomelidae</taxon>
        <taxon>Galerucinae</taxon>
        <taxon>Alticini</taxon>
        <taxon>Phyllotreta</taxon>
    </lineage>
</organism>
<keyword evidence="8 11" id="KW-0472">Membrane</keyword>
<dbReference type="Proteomes" id="UP001153712">
    <property type="component" value="Chromosome 3"/>
</dbReference>
<reference evidence="12" key="1">
    <citation type="submission" date="2022-01" db="EMBL/GenBank/DDBJ databases">
        <authorList>
            <person name="King R."/>
        </authorList>
    </citation>
    <scope>NUCLEOTIDE SEQUENCE</scope>
</reference>
<evidence type="ECO:0000256" key="9">
    <source>
        <dbReference type="ARBA" id="ARBA00030608"/>
    </source>
</evidence>